<dbReference type="Proteomes" id="UP000291101">
    <property type="component" value="Unassembled WGS sequence"/>
</dbReference>
<dbReference type="InterPro" id="IPR025996">
    <property type="entry name" value="MT1864/Rv1816-like_C"/>
</dbReference>
<proteinExistence type="predicted"/>
<accession>A0A4Q2SP57</accession>
<evidence type="ECO:0000259" key="5">
    <source>
        <dbReference type="PROSITE" id="PS50977"/>
    </source>
</evidence>
<keyword evidence="1" id="KW-0805">Transcription regulation</keyword>
<keyword evidence="7" id="KW-1185">Reference proteome</keyword>
<reference evidence="6 7" key="1">
    <citation type="submission" date="2019-01" db="EMBL/GenBank/DDBJ databases">
        <title>Novel species of Nocardioides.</title>
        <authorList>
            <person name="Liu Q."/>
            <person name="X Y.-H."/>
        </authorList>
    </citation>
    <scope>NUCLEOTIDE SEQUENCE [LARGE SCALE GENOMIC DNA]</scope>
    <source>
        <strain evidence="6 7">HLT2-9</strain>
    </source>
</reference>
<feature type="DNA-binding region" description="H-T-H motif" evidence="4">
    <location>
        <begin position="41"/>
        <end position="60"/>
    </location>
</feature>
<dbReference type="Pfam" id="PF13305">
    <property type="entry name" value="TetR_C_33"/>
    <property type="match status" value="1"/>
</dbReference>
<dbReference type="InterPro" id="IPR036271">
    <property type="entry name" value="Tet_transcr_reg_TetR-rel_C_sf"/>
</dbReference>
<evidence type="ECO:0000313" key="7">
    <source>
        <dbReference type="Proteomes" id="UP000291101"/>
    </source>
</evidence>
<evidence type="ECO:0000313" key="6">
    <source>
        <dbReference type="EMBL" id="RYC05868.1"/>
    </source>
</evidence>
<feature type="domain" description="HTH tetR-type" evidence="5">
    <location>
        <begin position="18"/>
        <end position="78"/>
    </location>
</feature>
<evidence type="ECO:0000256" key="3">
    <source>
        <dbReference type="ARBA" id="ARBA00023163"/>
    </source>
</evidence>
<dbReference type="OrthoDB" id="3173376at2"/>
<keyword evidence="3" id="KW-0804">Transcription</keyword>
<dbReference type="InterPro" id="IPR001647">
    <property type="entry name" value="HTH_TetR"/>
</dbReference>
<gene>
    <name evidence="6" type="ORF">EUA94_16570</name>
</gene>
<comment type="caution">
    <text evidence="6">The sequence shown here is derived from an EMBL/GenBank/DDBJ whole genome shotgun (WGS) entry which is preliminary data.</text>
</comment>
<dbReference type="EMBL" id="SDWV01000019">
    <property type="protein sequence ID" value="RYC05868.1"/>
    <property type="molecule type" value="Genomic_DNA"/>
</dbReference>
<dbReference type="SUPFAM" id="SSF48498">
    <property type="entry name" value="Tetracyclin repressor-like, C-terminal domain"/>
    <property type="match status" value="1"/>
</dbReference>
<keyword evidence="2 4" id="KW-0238">DNA-binding</keyword>
<protein>
    <submittedName>
        <fullName evidence="6">TetR/AcrR family transcriptional regulator</fullName>
    </submittedName>
</protein>
<name>A0A4Q2SP57_9ACTN</name>
<dbReference type="PROSITE" id="PS50977">
    <property type="entry name" value="HTH_TETR_2"/>
    <property type="match status" value="1"/>
</dbReference>
<organism evidence="6 7">
    <name type="scientific">Nocardioides zhouii</name>
    <dbReference type="NCBI Taxonomy" id="1168729"/>
    <lineage>
        <taxon>Bacteria</taxon>
        <taxon>Bacillati</taxon>
        <taxon>Actinomycetota</taxon>
        <taxon>Actinomycetes</taxon>
        <taxon>Propionibacteriales</taxon>
        <taxon>Nocardioidaceae</taxon>
        <taxon>Nocardioides</taxon>
    </lineage>
</organism>
<dbReference type="Pfam" id="PF00440">
    <property type="entry name" value="TetR_N"/>
    <property type="match status" value="1"/>
</dbReference>
<dbReference type="PANTHER" id="PTHR30055">
    <property type="entry name" value="HTH-TYPE TRANSCRIPTIONAL REGULATOR RUTR"/>
    <property type="match status" value="1"/>
</dbReference>
<dbReference type="AlphaFoldDB" id="A0A4Q2SP57"/>
<sequence>MLLMSRSSPRSAGGYHHGNLQAALEDAALDLLETTSAAKISLREVARRAGVSHNAPYHHFGDRAALLGALGVRGMAALLAAQEEAVAAADGTVAQVRALGLAYVQYAATHPQGFALVFDPDYCAADDPSTEMAALIARNEQLLGGLVTQLVAEPGYEGRDPMALSAALWSTVHGMAQLIMLGHLPAEAAEPAIHALVQ</sequence>
<evidence type="ECO:0000256" key="4">
    <source>
        <dbReference type="PROSITE-ProRule" id="PRU00335"/>
    </source>
</evidence>
<dbReference type="InterPro" id="IPR050109">
    <property type="entry name" value="HTH-type_TetR-like_transc_reg"/>
</dbReference>
<dbReference type="GO" id="GO:0003700">
    <property type="term" value="F:DNA-binding transcription factor activity"/>
    <property type="evidence" value="ECO:0007669"/>
    <property type="project" value="TreeGrafter"/>
</dbReference>
<dbReference type="InterPro" id="IPR009057">
    <property type="entry name" value="Homeodomain-like_sf"/>
</dbReference>
<dbReference type="SUPFAM" id="SSF46689">
    <property type="entry name" value="Homeodomain-like"/>
    <property type="match status" value="1"/>
</dbReference>
<dbReference type="Gene3D" id="1.10.357.10">
    <property type="entry name" value="Tetracycline Repressor, domain 2"/>
    <property type="match status" value="1"/>
</dbReference>
<evidence type="ECO:0000256" key="2">
    <source>
        <dbReference type="ARBA" id="ARBA00023125"/>
    </source>
</evidence>
<dbReference type="PANTHER" id="PTHR30055:SF220">
    <property type="entry name" value="TETR-FAMILY REGULATORY PROTEIN"/>
    <property type="match status" value="1"/>
</dbReference>
<evidence type="ECO:0000256" key="1">
    <source>
        <dbReference type="ARBA" id="ARBA00023015"/>
    </source>
</evidence>
<dbReference type="GO" id="GO:0000976">
    <property type="term" value="F:transcription cis-regulatory region binding"/>
    <property type="evidence" value="ECO:0007669"/>
    <property type="project" value="TreeGrafter"/>
</dbReference>